<protein>
    <submittedName>
        <fullName evidence="1">Uncharacterized protein</fullName>
    </submittedName>
</protein>
<dbReference type="EMBL" id="UOFS01000040">
    <property type="protein sequence ID" value="VAW99718.1"/>
    <property type="molecule type" value="Genomic_DNA"/>
</dbReference>
<dbReference type="AlphaFoldDB" id="A0A3B1A1U7"/>
<organism evidence="1">
    <name type="scientific">hydrothermal vent metagenome</name>
    <dbReference type="NCBI Taxonomy" id="652676"/>
    <lineage>
        <taxon>unclassified sequences</taxon>
        <taxon>metagenomes</taxon>
        <taxon>ecological metagenomes</taxon>
    </lineage>
</organism>
<accession>A0A3B1A1U7</accession>
<sequence>MCHVGVSYLVPDQKGISILFGIFSTLKKITKTNLISLTLIATTFFLISCSTASRNSSDYQSVVIEHRTKKEIVKDLAVIVGNYGYKLFSETASEVVFETQPDKNNEIAYAKYDKNYRNNYYSGYRNRNIKLPRYQIVFDFTTVDNGFLIESKIAFISWQHLYDQNKNKKEGVEVQKILNELKYNSRVDSSKINYRKYRTIHQFLKYTIRTHKIKSYRRKNYVRKVILSAIDYNRQVKALLFVREELKNYCNFSGGTFTDKNDNRFYSSNGVKIPNSFYNSFNRANELRAFGIKACVSVHGVLWRLVIKPRMIKPAKKPDSDAVNVAVSKNPQLYLYIQMLANKLPSFMREKG</sequence>
<proteinExistence type="predicted"/>
<evidence type="ECO:0000313" key="1">
    <source>
        <dbReference type="EMBL" id="VAW99718.1"/>
    </source>
</evidence>
<reference evidence="1" key="1">
    <citation type="submission" date="2018-06" db="EMBL/GenBank/DDBJ databases">
        <authorList>
            <person name="Zhirakovskaya E."/>
        </authorList>
    </citation>
    <scope>NUCLEOTIDE SEQUENCE</scope>
</reference>
<gene>
    <name evidence="1" type="ORF">MNBD_GAMMA22-2897</name>
</gene>
<name>A0A3B1A1U7_9ZZZZ</name>